<dbReference type="EMBL" id="LWAE01000005">
    <property type="protein sequence ID" value="KZL90357.1"/>
    <property type="molecule type" value="Genomic_DNA"/>
</dbReference>
<accession>A0A162RTI9</accession>
<evidence type="ECO:0000256" key="4">
    <source>
        <dbReference type="SAM" id="Phobius"/>
    </source>
</evidence>
<keyword evidence="4" id="KW-0472">Membrane</keyword>
<proteinExistence type="inferred from homology"/>
<dbReference type="GO" id="GO:0004888">
    <property type="term" value="F:transmembrane signaling receptor activity"/>
    <property type="evidence" value="ECO:0007669"/>
    <property type="project" value="TreeGrafter"/>
</dbReference>
<dbReference type="PANTHER" id="PTHR43531:SF11">
    <property type="entry name" value="METHYL-ACCEPTING CHEMOTAXIS PROTEIN 3"/>
    <property type="match status" value="1"/>
</dbReference>
<dbReference type="InterPro" id="IPR051310">
    <property type="entry name" value="MCP_chemotaxis"/>
</dbReference>
<dbReference type="CDD" id="cd06225">
    <property type="entry name" value="HAMP"/>
    <property type="match status" value="2"/>
</dbReference>
<feature type="transmembrane region" description="Helical" evidence="4">
    <location>
        <begin position="12"/>
        <end position="35"/>
    </location>
</feature>
<evidence type="ECO:0000256" key="1">
    <source>
        <dbReference type="ARBA" id="ARBA00022500"/>
    </source>
</evidence>
<dbReference type="GO" id="GO:0006935">
    <property type="term" value="P:chemotaxis"/>
    <property type="evidence" value="ECO:0007669"/>
    <property type="project" value="UniProtKB-KW"/>
</dbReference>
<gene>
    <name evidence="6" type="ORF">CLMAG_41280</name>
</gene>
<evidence type="ECO:0000259" key="5">
    <source>
        <dbReference type="PROSITE" id="PS50885"/>
    </source>
</evidence>
<keyword evidence="4" id="KW-1133">Transmembrane helix</keyword>
<keyword evidence="1" id="KW-0145">Chemotaxis</keyword>
<protein>
    <submittedName>
        <fullName evidence="6">Hybrid sensory histidine kinase BarA</fullName>
    </submittedName>
</protein>
<reference evidence="6 7" key="1">
    <citation type="submission" date="2016-04" db="EMBL/GenBank/DDBJ databases">
        <title>Genome sequence of Clostridium magnum DSM 2767.</title>
        <authorList>
            <person name="Poehlein A."/>
            <person name="Uhlig R."/>
            <person name="Fischer R."/>
            <person name="Bahl H."/>
            <person name="Daniel R."/>
        </authorList>
    </citation>
    <scope>NUCLEOTIDE SEQUENCE [LARGE SCALE GENOMIC DNA]</scope>
    <source>
        <strain evidence="6 7">DSM 2767</strain>
    </source>
</reference>
<dbReference type="GO" id="GO:0007165">
    <property type="term" value="P:signal transduction"/>
    <property type="evidence" value="ECO:0007669"/>
    <property type="project" value="InterPro"/>
</dbReference>
<keyword evidence="6" id="KW-0418">Kinase</keyword>
<feature type="compositionally biased region" description="Polar residues" evidence="3">
    <location>
        <begin position="371"/>
        <end position="394"/>
    </location>
</feature>
<dbReference type="Pfam" id="PF00672">
    <property type="entry name" value="HAMP"/>
    <property type="match status" value="1"/>
</dbReference>
<dbReference type="GO" id="GO:0016301">
    <property type="term" value="F:kinase activity"/>
    <property type="evidence" value="ECO:0007669"/>
    <property type="project" value="UniProtKB-KW"/>
</dbReference>
<dbReference type="AlphaFoldDB" id="A0A162RTI9"/>
<dbReference type="Gene3D" id="1.20.120.1530">
    <property type="match status" value="2"/>
</dbReference>
<dbReference type="SUPFAM" id="SSF58104">
    <property type="entry name" value="Methyl-accepting chemotaxis protein (MCP) signaling domain"/>
    <property type="match status" value="1"/>
</dbReference>
<evidence type="ECO:0000256" key="3">
    <source>
        <dbReference type="SAM" id="MobiDB-lite"/>
    </source>
</evidence>
<dbReference type="PROSITE" id="PS50885">
    <property type="entry name" value="HAMP"/>
    <property type="match status" value="1"/>
</dbReference>
<comment type="similarity">
    <text evidence="2">Belongs to the methyl-accepting chemotaxis (MCP) protein family.</text>
</comment>
<feature type="transmembrane region" description="Helical" evidence="4">
    <location>
        <begin position="55"/>
        <end position="81"/>
    </location>
</feature>
<keyword evidence="7" id="KW-1185">Reference proteome</keyword>
<keyword evidence="4" id="KW-0812">Transmembrane</keyword>
<dbReference type="SUPFAM" id="SSF158472">
    <property type="entry name" value="HAMP domain-like"/>
    <property type="match status" value="1"/>
</dbReference>
<dbReference type="SMART" id="SM00304">
    <property type="entry name" value="HAMP"/>
    <property type="match status" value="3"/>
</dbReference>
<dbReference type="STRING" id="1121326.CLMAG_41280"/>
<dbReference type="PANTHER" id="PTHR43531">
    <property type="entry name" value="PROTEIN ICFG"/>
    <property type="match status" value="1"/>
</dbReference>
<evidence type="ECO:0000313" key="7">
    <source>
        <dbReference type="Proteomes" id="UP000076603"/>
    </source>
</evidence>
<name>A0A162RTI9_9CLOT</name>
<feature type="domain" description="HAMP" evidence="5">
    <location>
        <begin position="309"/>
        <end position="361"/>
    </location>
</feature>
<sequence>MKWFYNLKISTKILTGFILAAFIAGVVGFIGVINISNLQFQLSHAQQSADNYNAAANMAITNMIIIILVGIVTVIALGIFISKIISNPINKVVEIVHRIAEGGINIDNKVLTEDEIGDLMTHLTSVTSIIKDLVFEINMITKAGVEGKLHIRGNVQNFKGIYKEIVQGINNTLDTVIAPLDEAKEVLGKMSVNDLTLTMTGQYNGMLKELADSINMVNTRLLSIQDAMVRVGKGDTSRLEELKKIEKRSENDEIMPSMINMLEEIRRLINEVGVVANASINGHLSVRGNSNKFRGGYKEIIEGFNKTIDAVVKPISEASTVLKEMAEGNLTVSMEGEYKGEYARMKEDINSTLKSFNEVLNDINNAAQQVASGASEVSHSSQALSRGSTEQASSIEDLLPL</sequence>
<dbReference type="GO" id="GO:0005886">
    <property type="term" value="C:plasma membrane"/>
    <property type="evidence" value="ECO:0007669"/>
    <property type="project" value="TreeGrafter"/>
</dbReference>
<keyword evidence="6" id="KW-0808">Transferase</keyword>
<dbReference type="Pfam" id="PF18947">
    <property type="entry name" value="HAMP_2"/>
    <property type="match status" value="2"/>
</dbReference>
<comment type="caution">
    <text evidence="6">The sequence shown here is derived from an EMBL/GenBank/DDBJ whole genome shotgun (WGS) entry which is preliminary data.</text>
</comment>
<evidence type="ECO:0000256" key="2">
    <source>
        <dbReference type="ARBA" id="ARBA00029447"/>
    </source>
</evidence>
<organism evidence="6 7">
    <name type="scientific">Clostridium magnum DSM 2767</name>
    <dbReference type="NCBI Taxonomy" id="1121326"/>
    <lineage>
        <taxon>Bacteria</taxon>
        <taxon>Bacillati</taxon>
        <taxon>Bacillota</taxon>
        <taxon>Clostridia</taxon>
        <taxon>Eubacteriales</taxon>
        <taxon>Clostridiaceae</taxon>
        <taxon>Clostridium</taxon>
    </lineage>
</organism>
<dbReference type="Proteomes" id="UP000076603">
    <property type="component" value="Unassembled WGS sequence"/>
</dbReference>
<dbReference type="PATRIC" id="fig|1121326.3.peg.4183"/>
<dbReference type="InterPro" id="IPR003660">
    <property type="entry name" value="HAMP_dom"/>
</dbReference>
<evidence type="ECO:0000313" key="6">
    <source>
        <dbReference type="EMBL" id="KZL90357.1"/>
    </source>
</evidence>
<feature type="region of interest" description="Disordered" evidence="3">
    <location>
        <begin position="371"/>
        <end position="401"/>
    </location>
</feature>